<dbReference type="SUPFAM" id="SSF101898">
    <property type="entry name" value="NHL repeat"/>
    <property type="match status" value="1"/>
</dbReference>
<dbReference type="InterPro" id="IPR015943">
    <property type="entry name" value="WD40/YVTN_repeat-like_dom_sf"/>
</dbReference>
<dbReference type="SUPFAM" id="SSF49503">
    <property type="entry name" value="Cupredoxins"/>
    <property type="match status" value="1"/>
</dbReference>
<name>A0ABP9B7I5_9GAMM</name>
<dbReference type="Gene3D" id="2.130.10.10">
    <property type="entry name" value="YVTN repeat-like/Quinoprotein amine dehydrogenase"/>
    <property type="match status" value="2"/>
</dbReference>
<reference evidence="4" key="1">
    <citation type="journal article" date="2019" name="Int. J. Syst. Evol. Microbiol.">
        <title>The Global Catalogue of Microorganisms (GCM) 10K type strain sequencing project: providing services to taxonomists for standard genome sequencing and annotation.</title>
        <authorList>
            <consortium name="The Broad Institute Genomics Platform"/>
            <consortium name="The Broad Institute Genome Sequencing Center for Infectious Disease"/>
            <person name="Wu L."/>
            <person name="Ma J."/>
        </authorList>
    </citation>
    <scope>NUCLEOTIDE SEQUENCE [LARGE SCALE GENOMIC DNA]</scope>
    <source>
        <strain evidence="4">JCM 18204</strain>
    </source>
</reference>
<dbReference type="PANTHER" id="PTHR40274">
    <property type="entry name" value="VIRGINIAMYCIN B LYASE"/>
    <property type="match status" value="1"/>
</dbReference>
<evidence type="ECO:0000313" key="3">
    <source>
        <dbReference type="EMBL" id="GAA4790769.1"/>
    </source>
</evidence>
<feature type="chain" id="PRO_5045237514" description="Virginiamycin B lyase" evidence="2">
    <location>
        <begin position="33"/>
        <end position="491"/>
    </location>
</feature>
<dbReference type="Proteomes" id="UP001499959">
    <property type="component" value="Unassembled WGS sequence"/>
</dbReference>
<accession>A0ABP9B7I5</accession>
<evidence type="ECO:0008006" key="5">
    <source>
        <dbReference type="Google" id="ProtNLM"/>
    </source>
</evidence>
<organism evidence="3 4">
    <name type="scientific">Lysobacter hankyongensis</name>
    <dbReference type="NCBI Taxonomy" id="1176535"/>
    <lineage>
        <taxon>Bacteria</taxon>
        <taxon>Pseudomonadati</taxon>
        <taxon>Pseudomonadota</taxon>
        <taxon>Gammaproteobacteria</taxon>
        <taxon>Lysobacterales</taxon>
        <taxon>Lysobacteraceae</taxon>
        <taxon>Lysobacter</taxon>
    </lineage>
</organism>
<protein>
    <recommendedName>
        <fullName evidence="5">Virginiamycin B lyase</fullName>
    </recommendedName>
</protein>
<keyword evidence="2" id="KW-0732">Signal</keyword>
<sequence>MFPSLKECFRRNHAATLIVAMLALAWAGIGMAADTRTETVILNDQAPYFQPKRLKVARGTTVTWENRGPGLIHTVVVATTEGMRSSGPIPPGTKWSHTFAEDAVVKASCEIHPYMYGIVIVGDPPAELIATTESQMPSTASPGIVIDIVEFPIPVPNSVPGILFPDAQDNIWVTLGGGGWGNIAHPPLSKFARLTADGDLSIYDTQTPGSGPSGVRVGKDGRVYLTLLMAGRIARFDPTTKTIEEFRIPTDTSWPTGLELATDGAVWFNETKGNKVGRLSVDGIITEYAVPTVDGRPTGIALDSRGDVWIAERDGSKIAQLRKDGSFIEYPLPTPRAKPAGILVDRQDRVWFAQREANKIGVIENGALREYPLPNPKSGPFYLVEDQSGLIWFSETFGNRIGVLNPADGRIVEFALPTPDSWPGGLAFDSQGALWFTEQLGNKVAMIANPTEAARKAFAAQTSANANSNAHPAPPQHQGVGAHSGHDRPTH</sequence>
<dbReference type="InterPro" id="IPR051344">
    <property type="entry name" value="Vgb"/>
</dbReference>
<evidence type="ECO:0000256" key="1">
    <source>
        <dbReference type="SAM" id="MobiDB-lite"/>
    </source>
</evidence>
<feature type="region of interest" description="Disordered" evidence="1">
    <location>
        <begin position="458"/>
        <end position="491"/>
    </location>
</feature>
<evidence type="ECO:0000313" key="4">
    <source>
        <dbReference type="Proteomes" id="UP001499959"/>
    </source>
</evidence>
<dbReference type="Gene3D" id="2.60.40.420">
    <property type="entry name" value="Cupredoxins - blue copper proteins"/>
    <property type="match status" value="1"/>
</dbReference>
<comment type="caution">
    <text evidence="3">The sequence shown here is derived from an EMBL/GenBank/DDBJ whole genome shotgun (WGS) entry which is preliminary data.</text>
</comment>
<dbReference type="PANTHER" id="PTHR40274:SF3">
    <property type="entry name" value="VIRGINIAMYCIN B LYASE"/>
    <property type="match status" value="1"/>
</dbReference>
<dbReference type="EMBL" id="BAABJE010000005">
    <property type="protein sequence ID" value="GAA4790769.1"/>
    <property type="molecule type" value="Genomic_DNA"/>
</dbReference>
<dbReference type="SUPFAM" id="SSF63829">
    <property type="entry name" value="Calcium-dependent phosphotriesterase"/>
    <property type="match status" value="1"/>
</dbReference>
<dbReference type="Pfam" id="PF24684">
    <property type="entry name" value="Vgb_lyase"/>
    <property type="match status" value="1"/>
</dbReference>
<feature type="compositionally biased region" description="Low complexity" evidence="1">
    <location>
        <begin position="458"/>
        <end position="471"/>
    </location>
</feature>
<dbReference type="InterPro" id="IPR008972">
    <property type="entry name" value="Cupredoxin"/>
</dbReference>
<dbReference type="RefSeq" id="WP_345302699.1">
    <property type="nucleotide sequence ID" value="NZ_BAABJE010000005.1"/>
</dbReference>
<keyword evidence="4" id="KW-1185">Reference proteome</keyword>
<gene>
    <name evidence="3" type="ORF">GCM10023307_15120</name>
</gene>
<feature type="signal peptide" evidence="2">
    <location>
        <begin position="1"/>
        <end position="32"/>
    </location>
</feature>
<proteinExistence type="predicted"/>
<evidence type="ECO:0000256" key="2">
    <source>
        <dbReference type="SAM" id="SignalP"/>
    </source>
</evidence>